<dbReference type="PANTHER" id="PTHR12668:SF43">
    <property type="entry name" value="TRANSMEMBRANE PROTEIN 14 HOMOLOG"/>
    <property type="match status" value="1"/>
</dbReference>
<keyword evidence="8" id="KW-1185">Reference proteome</keyword>
<feature type="transmembrane region" description="Helical" evidence="6">
    <location>
        <begin position="29"/>
        <end position="46"/>
    </location>
</feature>
<protein>
    <submittedName>
        <fullName evidence="7">4 TM domain-containing transmembrane protein</fullName>
    </submittedName>
</protein>
<dbReference type="AlphaFoldDB" id="A0AAW2ZI29"/>
<feature type="transmembrane region" description="Helical" evidence="6">
    <location>
        <begin position="52"/>
        <end position="72"/>
    </location>
</feature>
<name>A0AAW2ZI29_9EUKA</name>
<dbReference type="InterPro" id="IPR044890">
    <property type="entry name" value="TMEM14_sf"/>
</dbReference>
<accession>A0AAW2ZI29</accession>
<keyword evidence="3 6" id="KW-0812">Transmembrane</keyword>
<comment type="subcellular location">
    <subcellularLocation>
        <location evidence="1">Membrane</location>
    </subcellularLocation>
</comment>
<evidence type="ECO:0000313" key="7">
    <source>
        <dbReference type="EMBL" id="KAL0489115.1"/>
    </source>
</evidence>
<keyword evidence="4 6" id="KW-1133">Transmembrane helix</keyword>
<dbReference type="Pfam" id="PF03647">
    <property type="entry name" value="Tmemb_14"/>
    <property type="match status" value="1"/>
</dbReference>
<keyword evidence="5 6" id="KW-0472">Membrane</keyword>
<comment type="caution">
    <text evidence="7">The sequence shown here is derived from an EMBL/GenBank/DDBJ whole genome shotgun (WGS) entry which is preliminary data.</text>
</comment>
<dbReference type="InterPro" id="IPR005349">
    <property type="entry name" value="TMEM14"/>
</dbReference>
<dbReference type="EMBL" id="JAOPGA020001514">
    <property type="protein sequence ID" value="KAL0489115.1"/>
    <property type="molecule type" value="Genomic_DNA"/>
</dbReference>
<feature type="transmembrane region" description="Helical" evidence="6">
    <location>
        <begin position="84"/>
        <end position="101"/>
    </location>
</feature>
<evidence type="ECO:0000256" key="4">
    <source>
        <dbReference type="ARBA" id="ARBA00022989"/>
    </source>
</evidence>
<dbReference type="PANTHER" id="PTHR12668">
    <property type="entry name" value="TRANSMEMBRANE PROTEIN 14, 15"/>
    <property type="match status" value="1"/>
</dbReference>
<proteinExistence type="inferred from homology"/>
<gene>
    <name evidence="7" type="ORF">AKO1_009050</name>
</gene>
<sequence length="105" mass="11130">MSYVISFVYSLLILIGGLMGFLKGSQASLYGSLPLVVLFGLGGYLIKNGSNPTNGILVSLVSSVLLAIVGAIRFNASRKFMPAGLLLVLGVVGVLYHYTLYSSRK</sequence>
<dbReference type="Proteomes" id="UP001431209">
    <property type="component" value="Unassembled WGS sequence"/>
</dbReference>
<evidence type="ECO:0000256" key="1">
    <source>
        <dbReference type="ARBA" id="ARBA00004370"/>
    </source>
</evidence>
<evidence type="ECO:0000256" key="3">
    <source>
        <dbReference type="ARBA" id="ARBA00022692"/>
    </source>
</evidence>
<reference evidence="7 8" key="1">
    <citation type="submission" date="2024-03" db="EMBL/GenBank/DDBJ databases">
        <title>The Acrasis kona genome and developmental transcriptomes reveal deep origins of eukaryotic multicellular pathways.</title>
        <authorList>
            <person name="Sheikh S."/>
            <person name="Fu C.-J."/>
            <person name="Brown M.W."/>
            <person name="Baldauf S.L."/>
        </authorList>
    </citation>
    <scope>NUCLEOTIDE SEQUENCE [LARGE SCALE GENOMIC DNA]</scope>
    <source>
        <strain evidence="7 8">ATCC MYA-3509</strain>
    </source>
</reference>
<evidence type="ECO:0000256" key="2">
    <source>
        <dbReference type="ARBA" id="ARBA00007590"/>
    </source>
</evidence>
<dbReference type="Gene3D" id="1.10.10.1740">
    <property type="entry name" value="Transmembrane protein 14-like"/>
    <property type="match status" value="1"/>
</dbReference>
<organism evidence="7 8">
    <name type="scientific">Acrasis kona</name>
    <dbReference type="NCBI Taxonomy" id="1008807"/>
    <lineage>
        <taxon>Eukaryota</taxon>
        <taxon>Discoba</taxon>
        <taxon>Heterolobosea</taxon>
        <taxon>Tetramitia</taxon>
        <taxon>Eutetramitia</taxon>
        <taxon>Acrasidae</taxon>
        <taxon>Acrasis</taxon>
    </lineage>
</organism>
<evidence type="ECO:0000313" key="8">
    <source>
        <dbReference type="Proteomes" id="UP001431209"/>
    </source>
</evidence>
<comment type="similarity">
    <text evidence="2">Belongs to the TMEM14 family.</text>
</comment>
<evidence type="ECO:0000256" key="6">
    <source>
        <dbReference type="SAM" id="Phobius"/>
    </source>
</evidence>
<dbReference type="GO" id="GO:0016020">
    <property type="term" value="C:membrane"/>
    <property type="evidence" value="ECO:0007669"/>
    <property type="project" value="UniProtKB-SubCell"/>
</dbReference>
<evidence type="ECO:0000256" key="5">
    <source>
        <dbReference type="ARBA" id="ARBA00023136"/>
    </source>
</evidence>
<feature type="transmembrane region" description="Helical" evidence="6">
    <location>
        <begin position="6"/>
        <end position="22"/>
    </location>
</feature>